<dbReference type="InterPro" id="IPR051783">
    <property type="entry name" value="NAD(P)-dependent_oxidoreduct"/>
</dbReference>
<evidence type="ECO:0000313" key="2">
    <source>
        <dbReference type="EMBL" id="MFC4718039.1"/>
    </source>
</evidence>
<dbReference type="SUPFAM" id="SSF51735">
    <property type="entry name" value="NAD(P)-binding Rossmann-fold domains"/>
    <property type="match status" value="1"/>
</dbReference>
<name>A0ABV9MSL4_9MICC</name>
<dbReference type="RefSeq" id="WP_346060402.1">
    <property type="nucleotide sequence ID" value="NZ_BAAAVQ010000126.1"/>
</dbReference>
<dbReference type="Gene3D" id="3.40.50.720">
    <property type="entry name" value="NAD(P)-binding Rossmann-like Domain"/>
    <property type="match status" value="1"/>
</dbReference>
<dbReference type="InterPro" id="IPR001509">
    <property type="entry name" value="Epimerase_deHydtase"/>
</dbReference>
<dbReference type="Proteomes" id="UP001595884">
    <property type="component" value="Unassembled WGS sequence"/>
</dbReference>
<feature type="domain" description="NAD-dependent epimerase/dehydratase" evidence="1">
    <location>
        <begin position="5"/>
        <end position="198"/>
    </location>
</feature>
<reference evidence="3" key="1">
    <citation type="journal article" date="2019" name="Int. J. Syst. Evol. Microbiol.">
        <title>The Global Catalogue of Microorganisms (GCM) 10K type strain sequencing project: providing services to taxonomists for standard genome sequencing and annotation.</title>
        <authorList>
            <consortium name="The Broad Institute Genomics Platform"/>
            <consortium name="The Broad Institute Genome Sequencing Center for Infectious Disease"/>
            <person name="Wu L."/>
            <person name="Ma J."/>
        </authorList>
    </citation>
    <scope>NUCLEOTIDE SEQUENCE [LARGE SCALE GENOMIC DNA]</scope>
    <source>
        <strain evidence="3">CGMCC 1.12849</strain>
    </source>
</reference>
<dbReference type="Pfam" id="PF01370">
    <property type="entry name" value="Epimerase"/>
    <property type="match status" value="1"/>
</dbReference>
<gene>
    <name evidence="2" type="ORF">ACFO7V_18120</name>
</gene>
<dbReference type="PANTHER" id="PTHR48079">
    <property type="entry name" value="PROTEIN YEEZ"/>
    <property type="match status" value="1"/>
</dbReference>
<keyword evidence="3" id="KW-1185">Reference proteome</keyword>
<protein>
    <submittedName>
        <fullName evidence="2">NAD-dependent epimerase/dehydratase family protein</fullName>
    </submittedName>
</protein>
<dbReference type="EMBL" id="JBHSHE010000092">
    <property type="protein sequence ID" value="MFC4718039.1"/>
    <property type="molecule type" value="Genomic_DNA"/>
</dbReference>
<comment type="caution">
    <text evidence="2">The sequence shown here is derived from an EMBL/GenBank/DDBJ whole genome shotgun (WGS) entry which is preliminary data.</text>
</comment>
<evidence type="ECO:0000313" key="3">
    <source>
        <dbReference type="Proteomes" id="UP001595884"/>
    </source>
</evidence>
<dbReference type="InterPro" id="IPR036291">
    <property type="entry name" value="NAD(P)-bd_dom_sf"/>
</dbReference>
<sequence>MTRTLILGGTAWLGRELAEQLVAKGKDVTVLARGVSGTAPQGATFVASDRRLPGAYDQVKNVDWDEVIELSYARDLVEGALEALSNRTKHWTLVSSVSVYEGNDEPGASEDAKLVAPTDLDDYAHAKVVAEQITQLAVGDRLLIARPGLIAGPGDTSDRFSYWVSRFALAANGNVLVPQTEGRYVQFIDVRDLAAWVLDAGFRGLTGTYNVVGSERNFSDVLLSAAKVAGYTGEFIAADDVWLKEQDVNYWAGPHSLPLWLPLDDAAFAQRSGERFKAAGGSERSLEQTLEDVLTDERARGLDRVRRSGLSRTEELVLLQKISESGKN</sequence>
<accession>A0ABV9MSL4</accession>
<dbReference type="PANTHER" id="PTHR48079:SF6">
    <property type="entry name" value="NAD(P)-BINDING DOMAIN-CONTAINING PROTEIN-RELATED"/>
    <property type="match status" value="1"/>
</dbReference>
<proteinExistence type="predicted"/>
<evidence type="ECO:0000259" key="1">
    <source>
        <dbReference type="Pfam" id="PF01370"/>
    </source>
</evidence>
<organism evidence="2 3">
    <name type="scientific">Glutamicibacter bergerei</name>
    <dbReference type="NCBI Taxonomy" id="256702"/>
    <lineage>
        <taxon>Bacteria</taxon>
        <taxon>Bacillati</taxon>
        <taxon>Actinomycetota</taxon>
        <taxon>Actinomycetes</taxon>
        <taxon>Micrococcales</taxon>
        <taxon>Micrococcaceae</taxon>
        <taxon>Glutamicibacter</taxon>
    </lineage>
</organism>